<evidence type="ECO:0000256" key="1">
    <source>
        <dbReference type="ARBA" id="ARBA00004994"/>
    </source>
</evidence>
<dbReference type="SUPFAM" id="SSF51735">
    <property type="entry name" value="NAD(P)-binding Rossmann-fold domains"/>
    <property type="match status" value="1"/>
</dbReference>
<feature type="domain" description="Ketopantoate reductase C-terminal" evidence="11">
    <location>
        <begin position="191"/>
        <end position="308"/>
    </location>
</feature>
<evidence type="ECO:0000313" key="12">
    <source>
        <dbReference type="EMBL" id="PXA04762.1"/>
    </source>
</evidence>
<accession>A0A317ZIG8</accession>
<dbReference type="Pfam" id="PF02558">
    <property type="entry name" value="ApbA"/>
    <property type="match status" value="1"/>
</dbReference>
<evidence type="ECO:0000256" key="7">
    <source>
        <dbReference type="ARBA" id="ARBA00032024"/>
    </source>
</evidence>
<sequence>MNLKEKSWGLVGPGAVGLYYGGLLAVDGRQLHVLARSDAAALKSQGIIISRIQAKTGEVLNETTIRPESVATDAGSIGPVDFVLIAAKSTVNERLIEPLKALVEPGRTAILTLQNGMGNAEFFARHFPENPILSGLCFVCVNRVAPGVVENYHPGRVEIGSLQDSWPELAQEAVGAFSAAGVKTNFSPVLDAALWRKLCWNVPFNGLSIAGGAITCDQILADPALKSRARRLMEEVRAAAASFGHEISDSFLDGQFTVTEKMGAYQPSSLIDFVEDRPVEVEAIWGEPLRRGIAAGLEMPELQRLHDSIVQAIQQREASARSQSL</sequence>
<comment type="function">
    <text evidence="9">Catalyzes the NADPH-dependent reduction of ketopantoate into pantoic acid.</text>
</comment>
<evidence type="ECO:0000313" key="13">
    <source>
        <dbReference type="Proteomes" id="UP000247099"/>
    </source>
</evidence>
<gene>
    <name evidence="12" type="ORF">DDZ13_06220</name>
</gene>
<evidence type="ECO:0000256" key="6">
    <source>
        <dbReference type="ARBA" id="ARBA00023002"/>
    </source>
</evidence>
<evidence type="ECO:0000256" key="9">
    <source>
        <dbReference type="RuleBase" id="RU362068"/>
    </source>
</evidence>
<dbReference type="PANTHER" id="PTHR21708">
    <property type="entry name" value="PROBABLE 2-DEHYDROPANTOATE 2-REDUCTASE"/>
    <property type="match status" value="1"/>
</dbReference>
<evidence type="ECO:0000256" key="2">
    <source>
        <dbReference type="ARBA" id="ARBA00007870"/>
    </source>
</evidence>
<organism evidence="12 13">
    <name type="scientific">Coraliomargarita sinensis</name>
    <dbReference type="NCBI Taxonomy" id="2174842"/>
    <lineage>
        <taxon>Bacteria</taxon>
        <taxon>Pseudomonadati</taxon>
        <taxon>Verrucomicrobiota</taxon>
        <taxon>Opitutia</taxon>
        <taxon>Puniceicoccales</taxon>
        <taxon>Coraliomargaritaceae</taxon>
        <taxon>Coraliomargarita</taxon>
    </lineage>
</organism>
<comment type="caution">
    <text evidence="12">The sequence shown here is derived from an EMBL/GenBank/DDBJ whole genome shotgun (WGS) entry which is preliminary data.</text>
</comment>
<evidence type="ECO:0000256" key="8">
    <source>
        <dbReference type="ARBA" id="ARBA00048793"/>
    </source>
</evidence>
<comment type="similarity">
    <text evidence="2 9">Belongs to the ketopantoate reductase family.</text>
</comment>
<dbReference type="Pfam" id="PF08546">
    <property type="entry name" value="ApbA_C"/>
    <property type="match status" value="1"/>
</dbReference>
<keyword evidence="6 9" id="KW-0560">Oxidoreductase</keyword>
<evidence type="ECO:0000256" key="4">
    <source>
        <dbReference type="ARBA" id="ARBA00019465"/>
    </source>
</evidence>
<dbReference type="InterPro" id="IPR051402">
    <property type="entry name" value="KPR-Related"/>
</dbReference>
<evidence type="ECO:0000256" key="3">
    <source>
        <dbReference type="ARBA" id="ARBA00013014"/>
    </source>
</evidence>
<dbReference type="RefSeq" id="WP_110130568.1">
    <property type="nucleotide sequence ID" value="NZ_QHJQ01000003.1"/>
</dbReference>
<dbReference type="EMBL" id="QHJQ01000003">
    <property type="protein sequence ID" value="PXA04762.1"/>
    <property type="molecule type" value="Genomic_DNA"/>
</dbReference>
<comment type="pathway">
    <text evidence="1 9">Cofactor biosynthesis; (R)-pantothenate biosynthesis; (R)-pantoate from 3-methyl-2-oxobutanoate: step 2/2.</text>
</comment>
<comment type="catalytic activity">
    <reaction evidence="8 9">
        <text>(R)-pantoate + NADP(+) = 2-dehydropantoate + NADPH + H(+)</text>
        <dbReference type="Rhea" id="RHEA:16233"/>
        <dbReference type="ChEBI" id="CHEBI:11561"/>
        <dbReference type="ChEBI" id="CHEBI:15378"/>
        <dbReference type="ChEBI" id="CHEBI:15980"/>
        <dbReference type="ChEBI" id="CHEBI:57783"/>
        <dbReference type="ChEBI" id="CHEBI:58349"/>
        <dbReference type="EC" id="1.1.1.169"/>
    </reaction>
</comment>
<dbReference type="Proteomes" id="UP000247099">
    <property type="component" value="Unassembled WGS sequence"/>
</dbReference>
<dbReference type="InParanoid" id="A0A317ZIG8"/>
<dbReference type="NCBIfam" id="TIGR00745">
    <property type="entry name" value="apbA_panE"/>
    <property type="match status" value="1"/>
</dbReference>
<protein>
    <recommendedName>
        <fullName evidence="4 9">2-dehydropantoate 2-reductase</fullName>
        <ecNumber evidence="3 9">1.1.1.169</ecNumber>
    </recommendedName>
    <alternativeName>
        <fullName evidence="7 9">Ketopantoate reductase</fullName>
    </alternativeName>
</protein>
<dbReference type="InterPro" id="IPR036291">
    <property type="entry name" value="NAD(P)-bd_dom_sf"/>
</dbReference>
<dbReference type="InterPro" id="IPR013332">
    <property type="entry name" value="KPR_N"/>
</dbReference>
<dbReference type="InterPro" id="IPR003710">
    <property type="entry name" value="ApbA"/>
</dbReference>
<dbReference type="UniPathway" id="UPA00028">
    <property type="reaction ID" value="UER00004"/>
</dbReference>
<dbReference type="PANTHER" id="PTHR21708:SF26">
    <property type="entry name" value="2-DEHYDROPANTOATE 2-REDUCTASE"/>
    <property type="match status" value="1"/>
</dbReference>
<dbReference type="GO" id="GO:0015940">
    <property type="term" value="P:pantothenate biosynthetic process"/>
    <property type="evidence" value="ECO:0007669"/>
    <property type="project" value="UniProtKB-UniPathway"/>
</dbReference>
<reference evidence="12 13" key="1">
    <citation type="submission" date="2018-05" db="EMBL/GenBank/DDBJ databases">
        <title>Coraliomargarita sinensis sp. nov., isolated from a marine solar saltern.</title>
        <authorList>
            <person name="Zhou L.Y."/>
        </authorList>
    </citation>
    <scope>NUCLEOTIDE SEQUENCE [LARGE SCALE GENOMIC DNA]</scope>
    <source>
        <strain evidence="12 13">WN38</strain>
    </source>
</reference>
<dbReference type="FunFam" id="1.10.1040.10:FF:000017">
    <property type="entry name" value="2-dehydropantoate 2-reductase"/>
    <property type="match status" value="1"/>
</dbReference>
<dbReference type="InterPro" id="IPR008927">
    <property type="entry name" value="6-PGluconate_DH-like_C_sf"/>
</dbReference>
<keyword evidence="13" id="KW-1185">Reference proteome</keyword>
<proteinExistence type="inferred from homology"/>
<dbReference type="GO" id="GO:0008677">
    <property type="term" value="F:2-dehydropantoate 2-reductase activity"/>
    <property type="evidence" value="ECO:0007669"/>
    <property type="project" value="UniProtKB-EC"/>
</dbReference>
<dbReference type="InterPro" id="IPR013328">
    <property type="entry name" value="6PGD_dom2"/>
</dbReference>
<feature type="domain" description="Ketopantoate reductase N-terminal" evidence="10">
    <location>
        <begin position="9"/>
        <end position="162"/>
    </location>
</feature>
<dbReference type="Gene3D" id="3.40.50.720">
    <property type="entry name" value="NAD(P)-binding Rossmann-like Domain"/>
    <property type="match status" value="1"/>
</dbReference>
<evidence type="ECO:0000259" key="11">
    <source>
        <dbReference type="Pfam" id="PF08546"/>
    </source>
</evidence>
<name>A0A317ZIG8_9BACT</name>
<dbReference type="OrthoDB" id="9793586at2"/>
<keyword evidence="9" id="KW-0566">Pantothenate biosynthesis</keyword>
<dbReference type="AlphaFoldDB" id="A0A317ZIG8"/>
<evidence type="ECO:0000256" key="5">
    <source>
        <dbReference type="ARBA" id="ARBA00022857"/>
    </source>
</evidence>
<dbReference type="InterPro" id="IPR013752">
    <property type="entry name" value="KPA_reductase"/>
</dbReference>
<dbReference type="Gene3D" id="1.10.1040.10">
    <property type="entry name" value="N-(1-d-carboxylethyl)-l-norvaline Dehydrogenase, domain 2"/>
    <property type="match status" value="1"/>
</dbReference>
<dbReference type="SUPFAM" id="SSF48179">
    <property type="entry name" value="6-phosphogluconate dehydrogenase C-terminal domain-like"/>
    <property type="match status" value="1"/>
</dbReference>
<keyword evidence="5 9" id="KW-0521">NADP</keyword>
<evidence type="ECO:0000259" key="10">
    <source>
        <dbReference type="Pfam" id="PF02558"/>
    </source>
</evidence>
<dbReference type="EC" id="1.1.1.169" evidence="3 9"/>
<dbReference type="GO" id="GO:0005737">
    <property type="term" value="C:cytoplasm"/>
    <property type="evidence" value="ECO:0007669"/>
    <property type="project" value="TreeGrafter"/>
</dbReference>